<organism evidence="2 3">
    <name type="scientific">Scophthalmus maximus</name>
    <name type="common">Turbot</name>
    <name type="synonym">Psetta maxima</name>
    <dbReference type="NCBI Taxonomy" id="52904"/>
    <lineage>
        <taxon>Eukaryota</taxon>
        <taxon>Metazoa</taxon>
        <taxon>Chordata</taxon>
        <taxon>Craniata</taxon>
        <taxon>Vertebrata</taxon>
        <taxon>Euteleostomi</taxon>
        <taxon>Actinopterygii</taxon>
        <taxon>Neopterygii</taxon>
        <taxon>Teleostei</taxon>
        <taxon>Neoteleostei</taxon>
        <taxon>Acanthomorphata</taxon>
        <taxon>Carangaria</taxon>
        <taxon>Pleuronectiformes</taxon>
        <taxon>Pleuronectoidei</taxon>
        <taxon>Scophthalmidae</taxon>
        <taxon>Scophthalmus</taxon>
    </lineage>
</organism>
<evidence type="ECO:0000313" key="3">
    <source>
        <dbReference type="Proteomes" id="UP000438429"/>
    </source>
</evidence>
<sequence>MFVQSPLPEMQVQSDSADTSDRAVAPTLPSPRSEVFKPCVEDKDLAFCLNEGECSIIETVAGVHRHCSKCQISVLMLTATARLLSCEQRKVKAKTIAASIDVIPPSRPIPPSHSAESITDVRMFSDMRQVEMTEQS</sequence>
<proteinExistence type="predicted"/>
<feature type="region of interest" description="Disordered" evidence="1">
    <location>
        <begin position="1"/>
        <end position="29"/>
    </location>
</feature>
<reference evidence="2 3" key="1">
    <citation type="submission" date="2019-06" db="EMBL/GenBank/DDBJ databases">
        <title>Draft genomes of female and male turbot (Scophthalmus maximus).</title>
        <authorList>
            <person name="Xu H."/>
            <person name="Xu X.-W."/>
            <person name="Shao C."/>
            <person name="Chen S."/>
        </authorList>
    </citation>
    <scope>NUCLEOTIDE SEQUENCE [LARGE SCALE GENOMIC DNA]</scope>
    <source>
        <strain evidence="2">Ysfricsl-2016a</strain>
        <tissue evidence="2">Blood</tissue>
    </source>
</reference>
<dbReference type="AlphaFoldDB" id="A0A6A4S4L3"/>
<dbReference type="Proteomes" id="UP000438429">
    <property type="component" value="Unassembled WGS sequence"/>
</dbReference>
<accession>A0A6A4S4L3</accession>
<dbReference type="EMBL" id="VEVO01000020">
    <property type="protein sequence ID" value="KAF0025444.1"/>
    <property type="molecule type" value="Genomic_DNA"/>
</dbReference>
<evidence type="ECO:0000313" key="2">
    <source>
        <dbReference type="EMBL" id="KAF0025444.1"/>
    </source>
</evidence>
<protein>
    <submittedName>
        <fullName evidence="2">Uncharacterized protein</fullName>
    </submittedName>
</protein>
<comment type="caution">
    <text evidence="2">The sequence shown here is derived from an EMBL/GenBank/DDBJ whole genome shotgun (WGS) entry which is preliminary data.</text>
</comment>
<evidence type="ECO:0000256" key="1">
    <source>
        <dbReference type="SAM" id="MobiDB-lite"/>
    </source>
</evidence>
<name>A0A6A4S4L3_SCOMX</name>
<gene>
    <name evidence="2" type="ORF">F2P81_022325</name>
</gene>